<accession>A0ACD5V7D4</accession>
<evidence type="ECO:0000313" key="1">
    <source>
        <dbReference type="EnsemblPlants" id="AVESA.00010b.r2.2DG0393460.1.CDS.1"/>
    </source>
</evidence>
<name>A0ACD5V7D4_AVESA</name>
<reference evidence="1" key="1">
    <citation type="submission" date="2021-05" db="EMBL/GenBank/DDBJ databases">
        <authorList>
            <person name="Scholz U."/>
            <person name="Mascher M."/>
            <person name="Fiebig A."/>
        </authorList>
    </citation>
    <scope>NUCLEOTIDE SEQUENCE [LARGE SCALE GENOMIC DNA]</scope>
</reference>
<reference evidence="1" key="2">
    <citation type="submission" date="2025-09" db="UniProtKB">
        <authorList>
            <consortium name="EnsemblPlants"/>
        </authorList>
    </citation>
    <scope>IDENTIFICATION</scope>
</reference>
<proteinExistence type="predicted"/>
<evidence type="ECO:0000313" key="2">
    <source>
        <dbReference type="Proteomes" id="UP001732700"/>
    </source>
</evidence>
<keyword evidence="2" id="KW-1185">Reference proteome</keyword>
<dbReference type="Proteomes" id="UP001732700">
    <property type="component" value="Chromosome 2D"/>
</dbReference>
<protein>
    <submittedName>
        <fullName evidence="1">Uncharacterized protein</fullName>
    </submittedName>
</protein>
<organism evidence="1 2">
    <name type="scientific">Avena sativa</name>
    <name type="common">Oat</name>
    <dbReference type="NCBI Taxonomy" id="4498"/>
    <lineage>
        <taxon>Eukaryota</taxon>
        <taxon>Viridiplantae</taxon>
        <taxon>Streptophyta</taxon>
        <taxon>Embryophyta</taxon>
        <taxon>Tracheophyta</taxon>
        <taxon>Spermatophyta</taxon>
        <taxon>Magnoliopsida</taxon>
        <taxon>Liliopsida</taxon>
        <taxon>Poales</taxon>
        <taxon>Poaceae</taxon>
        <taxon>BOP clade</taxon>
        <taxon>Pooideae</taxon>
        <taxon>Poodae</taxon>
        <taxon>Poeae</taxon>
        <taxon>Poeae Chloroplast Group 1 (Aveneae type)</taxon>
        <taxon>Aveninae</taxon>
        <taxon>Avena</taxon>
    </lineage>
</organism>
<dbReference type="EnsemblPlants" id="AVESA.00010b.r2.2DG0393460.1">
    <property type="protein sequence ID" value="AVESA.00010b.r2.2DG0393460.1.CDS.1"/>
    <property type="gene ID" value="AVESA.00010b.r2.2DG0393460"/>
</dbReference>
<sequence length="258" mass="27654">MLRIQRCILARLLSSSPASPVSPLQRLLSAAAPRISPNPSFDVAEYLVGNCGLTRVQALKASPKISHLKSPTNPDAVLGLSCADVAAIVAKDPKFLCAKVERTLAPNVADLAGVGLPHTEIALLVSRDPGKFRCRFIVSNLPYCVSLFGSYENVLRAIKHGSYLLHCDLEDTVKPNVALLQGCGLDACDIAKLGLSSPWLLTANMEQVRTMVACAEGIGVPRRSGMFRTALPAVAFQSKREDRHQSGLLEENVQVVGC</sequence>